<evidence type="ECO:0000256" key="2">
    <source>
        <dbReference type="SAM" id="SignalP"/>
    </source>
</evidence>
<gene>
    <name evidence="3" type="ORF">R9X50_00581400</name>
</gene>
<dbReference type="Proteomes" id="UP001303373">
    <property type="component" value="Chromosome 9"/>
</dbReference>
<protein>
    <recommendedName>
        <fullName evidence="5">Hydrophobin</fullName>
    </recommendedName>
</protein>
<keyword evidence="2" id="KW-0732">Signal</keyword>
<evidence type="ECO:0000313" key="3">
    <source>
        <dbReference type="EMBL" id="WPH02944.1"/>
    </source>
</evidence>
<proteinExistence type="predicted"/>
<evidence type="ECO:0000256" key="1">
    <source>
        <dbReference type="SAM" id="MobiDB-lite"/>
    </source>
</evidence>
<keyword evidence="4" id="KW-1185">Reference proteome</keyword>
<dbReference type="EMBL" id="CP138588">
    <property type="protein sequence ID" value="WPH02944.1"/>
    <property type="molecule type" value="Genomic_DNA"/>
</dbReference>
<feature type="compositionally biased region" description="Pro residues" evidence="1">
    <location>
        <begin position="80"/>
        <end position="104"/>
    </location>
</feature>
<organism evidence="3 4">
    <name type="scientific">Acrodontium crateriforme</name>
    <dbReference type="NCBI Taxonomy" id="150365"/>
    <lineage>
        <taxon>Eukaryota</taxon>
        <taxon>Fungi</taxon>
        <taxon>Dikarya</taxon>
        <taxon>Ascomycota</taxon>
        <taxon>Pezizomycotina</taxon>
        <taxon>Dothideomycetes</taxon>
        <taxon>Dothideomycetidae</taxon>
        <taxon>Mycosphaerellales</taxon>
        <taxon>Teratosphaeriaceae</taxon>
        <taxon>Acrodontium</taxon>
    </lineage>
</organism>
<evidence type="ECO:0000313" key="4">
    <source>
        <dbReference type="Proteomes" id="UP001303373"/>
    </source>
</evidence>
<name>A0AAQ3M796_9PEZI</name>
<feature type="chain" id="PRO_5042840482" description="Hydrophobin" evidence="2">
    <location>
        <begin position="19"/>
        <end position="167"/>
    </location>
</feature>
<feature type="region of interest" description="Disordered" evidence="1">
    <location>
        <begin position="52"/>
        <end position="105"/>
    </location>
</feature>
<evidence type="ECO:0008006" key="5">
    <source>
        <dbReference type="Google" id="ProtNLM"/>
    </source>
</evidence>
<reference evidence="3 4" key="1">
    <citation type="submission" date="2023-11" db="EMBL/GenBank/DDBJ databases">
        <title>An acidophilic fungus is an integral part of prey digestion in a carnivorous sundew plant.</title>
        <authorList>
            <person name="Tsai I.J."/>
        </authorList>
    </citation>
    <scope>NUCLEOTIDE SEQUENCE [LARGE SCALE GENOMIC DNA]</scope>
    <source>
        <strain evidence="3">169a</strain>
    </source>
</reference>
<dbReference type="AlphaFoldDB" id="A0AAQ3M796"/>
<accession>A0AAQ3M796</accession>
<sequence>MRFITTLTLLCVALTASAQSTTCTSGAIKAVVTAPVKAPSSVFVPVKASSTCTTPSSIIKAPEPTKPCTTDPAVKKPDPTSTPPPPPPPPAHTQTPPPPPPPGPQACGNGQVASCCNTGSANLPVLGGACELAILLGQSCAPNQAFCCDAHQNGLINVGSLCLPITL</sequence>
<feature type="signal peptide" evidence="2">
    <location>
        <begin position="1"/>
        <end position="18"/>
    </location>
</feature>